<comment type="caution">
    <text evidence="4">The sequence shown here is derived from an EMBL/GenBank/DDBJ whole genome shotgun (WGS) entry which is preliminary data.</text>
</comment>
<dbReference type="InterPro" id="IPR001647">
    <property type="entry name" value="HTH_TetR"/>
</dbReference>
<gene>
    <name evidence="4" type="ORF">BC793_107220</name>
</gene>
<evidence type="ECO:0000259" key="3">
    <source>
        <dbReference type="PROSITE" id="PS50977"/>
    </source>
</evidence>
<dbReference type="PROSITE" id="PS50977">
    <property type="entry name" value="HTH_TETR_2"/>
    <property type="match status" value="1"/>
</dbReference>
<dbReference type="InterPro" id="IPR050109">
    <property type="entry name" value="HTH-type_TetR-like_transc_reg"/>
</dbReference>
<dbReference type="EMBL" id="QGGR01000007">
    <property type="protein sequence ID" value="PWK47610.1"/>
    <property type="molecule type" value="Genomic_DNA"/>
</dbReference>
<keyword evidence="1 2" id="KW-0238">DNA-binding</keyword>
<feature type="DNA-binding region" description="H-T-H motif" evidence="2">
    <location>
        <begin position="36"/>
        <end position="55"/>
    </location>
</feature>
<keyword evidence="5" id="KW-1185">Reference proteome</keyword>
<feature type="domain" description="HTH tetR-type" evidence="3">
    <location>
        <begin position="13"/>
        <end position="73"/>
    </location>
</feature>
<organism evidence="4 5">
    <name type="scientific">Actinoplanes xinjiangensis</name>
    <dbReference type="NCBI Taxonomy" id="512350"/>
    <lineage>
        <taxon>Bacteria</taxon>
        <taxon>Bacillati</taxon>
        <taxon>Actinomycetota</taxon>
        <taxon>Actinomycetes</taxon>
        <taxon>Micromonosporales</taxon>
        <taxon>Micromonosporaceae</taxon>
        <taxon>Actinoplanes</taxon>
    </lineage>
</organism>
<accession>A0A316FIH9</accession>
<dbReference type="PANTHER" id="PTHR30055:SF235">
    <property type="entry name" value="TRANSCRIPTIONAL REGULATORY PROTEIN"/>
    <property type="match status" value="1"/>
</dbReference>
<evidence type="ECO:0000256" key="2">
    <source>
        <dbReference type="PROSITE-ProRule" id="PRU00335"/>
    </source>
</evidence>
<dbReference type="Gene3D" id="1.10.357.10">
    <property type="entry name" value="Tetracycline Repressor, domain 2"/>
    <property type="match status" value="1"/>
</dbReference>
<dbReference type="GO" id="GO:0003700">
    <property type="term" value="F:DNA-binding transcription factor activity"/>
    <property type="evidence" value="ECO:0007669"/>
    <property type="project" value="TreeGrafter"/>
</dbReference>
<evidence type="ECO:0000313" key="5">
    <source>
        <dbReference type="Proteomes" id="UP000245697"/>
    </source>
</evidence>
<evidence type="ECO:0000256" key="1">
    <source>
        <dbReference type="ARBA" id="ARBA00023125"/>
    </source>
</evidence>
<dbReference type="InterPro" id="IPR009057">
    <property type="entry name" value="Homeodomain-like_sf"/>
</dbReference>
<name>A0A316FIH9_9ACTN</name>
<sequence>MTGKTDGRAERARATRARIVAAATATFTTSGYATTSINAIAAAAGVSEQTVYYSFGNKRAVLVAALDRAIAGDDEPIPTLDRPWVHAALAEPDPNRQIELQVEGVGEVLRRAARLLDIIRNAATDPELAEVCATSINHHREVQRTFAASLAEKTPLRTEVAAAADTAVALLSPETYLLLVDHLGWPHDRWRTWAADCLTRTLIA</sequence>
<dbReference type="GO" id="GO:0000976">
    <property type="term" value="F:transcription cis-regulatory region binding"/>
    <property type="evidence" value="ECO:0007669"/>
    <property type="project" value="TreeGrafter"/>
</dbReference>
<dbReference type="SUPFAM" id="SSF46689">
    <property type="entry name" value="Homeodomain-like"/>
    <property type="match status" value="1"/>
</dbReference>
<reference evidence="4 5" key="1">
    <citation type="submission" date="2018-05" db="EMBL/GenBank/DDBJ databases">
        <title>Genomic Encyclopedia of Archaeal and Bacterial Type Strains, Phase II (KMG-II): from individual species to whole genera.</title>
        <authorList>
            <person name="Goeker M."/>
        </authorList>
    </citation>
    <scope>NUCLEOTIDE SEQUENCE [LARGE SCALE GENOMIC DNA]</scope>
    <source>
        <strain evidence="4 5">DSM 45184</strain>
    </source>
</reference>
<proteinExistence type="predicted"/>
<evidence type="ECO:0000313" key="4">
    <source>
        <dbReference type="EMBL" id="PWK47610.1"/>
    </source>
</evidence>
<dbReference type="OrthoDB" id="4823039at2"/>
<protein>
    <submittedName>
        <fullName evidence="4">TetR family transcriptional regulator</fullName>
    </submittedName>
</protein>
<dbReference type="Proteomes" id="UP000245697">
    <property type="component" value="Unassembled WGS sequence"/>
</dbReference>
<dbReference type="PANTHER" id="PTHR30055">
    <property type="entry name" value="HTH-TYPE TRANSCRIPTIONAL REGULATOR RUTR"/>
    <property type="match status" value="1"/>
</dbReference>
<dbReference type="Pfam" id="PF00440">
    <property type="entry name" value="TetR_N"/>
    <property type="match status" value="1"/>
</dbReference>
<dbReference type="RefSeq" id="WP_109593707.1">
    <property type="nucleotide sequence ID" value="NZ_BONA01000043.1"/>
</dbReference>
<dbReference type="AlphaFoldDB" id="A0A316FIH9"/>
<dbReference type="PRINTS" id="PR00455">
    <property type="entry name" value="HTHTETR"/>
</dbReference>